<keyword evidence="4 8" id="KW-0949">S-adenosyl-L-methionine</keyword>
<dbReference type="GO" id="GO:0008170">
    <property type="term" value="F:N-methyltransferase activity"/>
    <property type="evidence" value="ECO:0007669"/>
    <property type="project" value="InterPro"/>
</dbReference>
<dbReference type="InParanoid" id="A0A554NC96"/>
<keyword evidence="6" id="KW-0238">DNA-binding</keyword>
<dbReference type="InterPro" id="IPR002941">
    <property type="entry name" value="DNA_methylase_N4/N6"/>
</dbReference>
<dbReference type="Pfam" id="PF01555">
    <property type="entry name" value="N6_N4_Mtase"/>
    <property type="match status" value="1"/>
</dbReference>
<proteinExistence type="inferred from homology"/>
<dbReference type="Gene3D" id="3.40.50.150">
    <property type="entry name" value="Vaccinia Virus protein VP39"/>
    <property type="match status" value="1"/>
</dbReference>
<keyword evidence="11" id="KW-1185">Reference proteome</keyword>
<dbReference type="Proteomes" id="UP000319894">
    <property type="component" value="Unassembled WGS sequence"/>
</dbReference>
<organism evidence="10 11">
    <name type="scientific">Haloglomus irregulare</name>
    <dbReference type="NCBI Taxonomy" id="2234134"/>
    <lineage>
        <taxon>Archaea</taxon>
        <taxon>Methanobacteriati</taxon>
        <taxon>Methanobacteriota</taxon>
        <taxon>Stenosarchaea group</taxon>
        <taxon>Halobacteria</taxon>
        <taxon>Halobacteriales</taxon>
        <taxon>Natronomonadaceae</taxon>
        <taxon>Haloglomus</taxon>
    </lineage>
</organism>
<keyword evidence="5 8" id="KW-0680">Restriction system</keyword>
<sequence>MQTEHVVHVADARETAPALGTDSVDLVVTSPPYPMVEMWDDSFAAQDPRIGEALDASDGDRAFELMHDLLDGVWATLPRVVRPGGIVVVNVGPATRTLDDFQQYPNHEAVTRRLRAHGFQSLPGVLWRKPTNSAAKFMGSGMLPTNAYPTLEHEHLLVFRNGSTRSFPPGEDRRYESAYFWEERNRWFSDLWEFAGERQALGDEGARDRSGAFPLALPLRLVRMFSVHGDTVLDPFWGTGTTSLAAMVAGRASVGVERDPDLAATFDERAGEAPALSASLARERLDRHREFVTERRADGDEPAYEAEHYDFPVVTKQERRIRLYEATDVTRETATADRRRYVARHEPV</sequence>
<dbReference type="OrthoDB" id="38200at2157"/>
<comment type="caution">
    <text evidence="10">The sequence shown here is derived from an EMBL/GenBank/DDBJ whole genome shotgun (WGS) entry which is preliminary data.</text>
</comment>
<dbReference type="RefSeq" id="WP_144260826.1">
    <property type="nucleotide sequence ID" value="NZ_QMDX01000002.1"/>
</dbReference>
<dbReference type="InterPro" id="IPR001091">
    <property type="entry name" value="RM_Methyltransferase"/>
</dbReference>
<comment type="catalytic activity">
    <reaction evidence="7 8">
        <text>a 2'-deoxycytidine in DNA + S-adenosyl-L-methionine = an N(4)-methyl-2'-deoxycytidine in DNA + S-adenosyl-L-homocysteine + H(+)</text>
        <dbReference type="Rhea" id="RHEA:16857"/>
        <dbReference type="Rhea" id="RHEA-COMP:11369"/>
        <dbReference type="Rhea" id="RHEA-COMP:13674"/>
        <dbReference type="ChEBI" id="CHEBI:15378"/>
        <dbReference type="ChEBI" id="CHEBI:57856"/>
        <dbReference type="ChEBI" id="CHEBI:59789"/>
        <dbReference type="ChEBI" id="CHEBI:85452"/>
        <dbReference type="ChEBI" id="CHEBI:137933"/>
        <dbReference type="EC" id="2.1.1.113"/>
    </reaction>
</comment>
<dbReference type="PRINTS" id="PR00508">
    <property type="entry name" value="S21N4MTFRASE"/>
</dbReference>
<gene>
    <name evidence="10" type="ORF">DP107_03755</name>
</gene>
<dbReference type="GO" id="GO:0032259">
    <property type="term" value="P:methylation"/>
    <property type="evidence" value="ECO:0007669"/>
    <property type="project" value="UniProtKB-KW"/>
</dbReference>
<evidence type="ECO:0000256" key="7">
    <source>
        <dbReference type="ARBA" id="ARBA00049120"/>
    </source>
</evidence>
<dbReference type="InterPro" id="IPR017985">
    <property type="entry name" value="MeTrfase_CN4_CS"/>
</dbReference>
<evidence type="ECO:0000256" key="3">
    <source>
        <dbReference type="ARBA" id="ARBA00022679"/>
    </source>
</evidence>
<evidence type="ECO:0000313" key="11">
    <source>
        <dbReference type="Proteomes" id="UP000319894"/>
    </source>
</evidence>
<evidence type="ECO:0000256" key="4">
    <source>
        <dbReference type="ARBA" id="ARBA00022691"/>
    </source>
</evidence>
<protein>
    <recommendedName>
        <fullName evidence="8">Type II methyltransferase</fullName>
        <ecNumber evidence="8">2.1.1.113</ecNumber>
    </recommendedName>
    <alternativeName>
        <fullName evidence="8">N-4 cytosine-specific methyltransferase</fullName>
    </alternativeName>
</protein>
<comment type="similarity">
    <text evidence="1">Belongs to the N(4)/N(6)-methyltransferase family. N(4) subfamily.</text>
</comment>
<evidence type="ECO:0000313" key="10">
    <source>
        <dbReference type="EMBL" id="TSD14988.1"/>
    </source>
</evidence>
<dbReference type="SUPFAM" id="SSF53335">
    <property type="entry name" value="S-adenosyl-L-methionine-dependent methyltransferases"/>
    <property type="match status" value="1"/>
</dbReference>
<evidence type="ECO:0000256" key="8">
    <source>
        <dbReference type="RuleBase" id="RU362026"/>
    </source>
</evidence>
<evidence type="ECO:0000259" key="9">
    <source>
        <dbReference type="Pfam" id="PF01555"/>
    </source>
</evidence>
<dbReference type="InterPro" id="IPR029063">
    <property type="entry name" value="SAM-dependent_MTases_sf"/>
</dbReference>
<evidence type="ECO:0000256" key="2">
    <source>
        <dbReference type="ARBA" id="ARBA00022603"/>
    </source>
</evidence>
<dbReference type="EMBL" id="QMDX01000002">
    <property type="protein sequence ID" value="TSD14988.1"/>
    <property type="molecule type" value="Genomic_DNA"/>
</dbReference>
<evidence type="ECO:0000256" key="6">
    <source>
        <dbReference type="ARBA" id="ARBA00023125"/>
    </source>
</evidence>
<dbReference type="GO" id="GO:0009307">
    <property type="term" value="P:DNA restriction-modification system"/>
    <property type="evidence" value="ECO:0007669"/>
    <property type="project" value="UniProtKB-KW"/>
</dbReference>
<feature type="domain" description="DNA methylase N-4/N-6" evidence="9">
    <location>
        <begin position="24"/>
        <end position="262"/>
    </location>
</feature>
<keyword evidence="3 10" id="KW-0808">Transferase</keyword>
<dbReference type="EC" id="2.1.1.113" evidence="8"/>
<reference evidence="10 11" key="1">
    <citation type="submission" date="2018-06" db="EMBL/GenBank/DDBJ databases">
        <title>Natronomonas sp. F16-60 a new haloarchaeon isolated from a solar saltern of Isla Cristina, Huelva, Spain.</title>
        <authorList>
            <person name="Duran-Viseras A."/>
            <person name="Sanchez-Porro C."/>
            <person name="Ventosa A."/>
        </authorList>
    </citation>
    <scope>NUCLEOTIDE SEQUENCE [LARGE SCALE GENOMIC DNA]</scope>
    <source>
        <strain evidence="10 11">F16-60</strain>
    </source>
</reference>
<dbReference type="AlphaFoldDB" id="A0A554NC96"/>
<dbReference type="PROSITE" id="PS00093">
    <property type="entry name" value="N4_MTASE"/>
    <property type="match status" value="1"/>
</dbReference>
<dbReference type="GO" id="GO:0015667">
    <property type="term" value="F:site-specific DNA-methyltransferase (cytosine-N4-specific) activity"/>
    <property type="evidence" value="ECO:0007669"/>
    <property type="project" value="UniProtKB-EC"/>
</dbReference>
<dbReference type="GO" id="GO:0003677">
    <property type="term" value="F:DNA binding"/>
    <property type="evidence" value="ECO:0007669"/>
    <property type="project" value="UniProtKB-KW"/>
</dbReference>
<evidence type="ECO:0000256" key="1">
    <source>
        <dbReference type="ARBA" id="ARBA00010203"/>
    </source>
</evidence>
<accession>A0A554NC96</accession>
<keyword evidence="2 8" id="KW-0489">Methyltransferase</keyword>
<evidence type="ECO:0000256" key="5">
    <source>
        <dbReference type="ARBA" id="ARBA00022747"/>
    </source>
</evidence>
<name>A0A554NC96_9EURY</name>